<sequence>MQASQVQPSRPRSQSSRRIVLGGILFSVALNAAGQLLFKAARSAQPDASVIALFLHPEAWAGMVVYGLSAVCWLWVLARAQLSLAYPVLSLTFPIVLALSAVFFAETITPLRWVGVGVIVAGVSLLART</sequence>
<gene>
    <name evidence="7" type="ORF">FJZ47_09850</name>
</gene>
<feature type="transmembrane region" description="Helical" evidence="6">
    <location>
        <begin position="111"/>
        <end position="127"/>
    </location>
</feature>
<evidence type="ECO:0008006" key="9">
    <source>
        <dbReference type="Google" id="ProtNLM"/>
    </source>
</evidence>
<keyword evidence="4 6" id="KW-1133">Transmembrane helix</keyword>
<organism evidence="7 8">
    <name type="scientific">Tectimicrobiota bacterium</name>
    <dbReference type="NCBI Taxonomy" id="2528274"/>
    <lineage>
        <taxon>Bacteria</taxon>
        <taxon>Pseudomonadati</taxon>
        <taxon>Nitrospinota/Tectimicrobiota group</taxon>
        <taxon>Candidatus Tectimicrobiota</taxon>
    </lineage>
</organism>
<evidence type="ECO:0000256" key="5">
    <source>
        <dbReference type="ARBA" id="ARBA00023136"/>
    </source>
</evidence>
<dbReference type="InterPro" id="IPR037185">
    <property type="entry name" value="EmrE-like"/>
</dbReference>
<evidence type="ECO:0000256" key="6">
    <source>
        <dbReference type="SAM" id="Phobius"/>
    </source>
</evidence>
<feature type="transmembrane region" description="Helical" evidence="6">
    <location>
        <begin position="20"/>
        <end position="38"/>
    </location>
</feature>
<proteinExistence type="predicted"/>
<keyword evidence="2" id="KW-1003">Cell membrane</keyword>
<dbReference type="EMBL" id="VGLS01000257">
    <property type="protein sequence ID" value="MBM3224092.1"/>
    <property type="molecule type" value="Genomic_DNA"/>
</dbReference>
<dbReference type="SUPFAM" id="SSF103481">
    <property type="entry name" value="Multidrug resistance efflux transporter EmrE"/>
    <property type="match status" value="1"/>
</dbReference>
<dbReference type="PANTHER" id="PTHR30561">
    <property type="entry name" value="SMR FAMILY PROTON-DEPENDENT DRUG EFFLUX TRANSPORTER SUGE"/>
    <property type="match status" value="1"/>
</dbReference>
<name>A0A937W2I4_UNCTE</name>
<keyword evidence="3 6" id="KW-0812">Transmembrane</keyword>
<dbReference type="InterPro" id="IPR000390">
    <property type="entry name" value="Small_drug/metabolite_transptr"/>
</dbReference>
<dbReference type="GO" id="GO:0022857">
    <property type="term" value="F:transmembrane transporter activity"/>
    <property type="evidence" value="ECO:0007669"/>
    <property type="project" value="InterPro"/>
</dbReference>
<evidence type="ECO:0000256" key="3">
    <source>
        <dbReference type="ARBA" id="ARBA00022692"/>
    </source>
</evidence>
<feature type="transmembrane region" description="Helical" evidence="6">
    <location>
        <begin position="58"/>
        <end position="77"/>
    </location>
</feature>
<evidence type="ECO:0000313" key="8">
    <source>
        <dbReference type="Proteomes" id="UP000712673"/>
    </source>
</evidence>
<comment type="subcellular location">
    <subcellularLocation>
        <location evidence="1">Cell membrane</location>
        <topology evidence="1">Multi-pass membrane protein</topology>
    </subcellularLocation>
</comment>
<reference evidence="7" key="1">
    <citation type="submission" date="2019-03" db="EMBL/GenBank/DDBJ databases">
        <title>Lake Tanganyika Metagenome-Assembled Genomes (MAGs).</title>
        <authorList>
            <person name="Tran P."/>
        </authorList>
    </citation>
    <scope>NUCLEOTIDE SEQUENCE</scope>
    <source>
        <strain evidence="7">K_DeepCast_65m_m2_066</strain>
    </source>
</reference>
<evidence type="ECO:0000256" key="4">
    <source>
        <dbReference type="ARBA" id="ARBA00022989"/>
    </source>
</evidence>
<feature type="transmembrane region" description="Helical" evidence="6">
    <location>
        <begin position="84"/>
        <end position="105"/>
    </location>
</feature>
<protein>
    <recommendedName>
        <fullName evidence="9">EamA domain-containing protein</fullName>
    </recommendedName>
</protein>
<evidence type="ECO:0000256" key="1">
    <source>
        <dbReference type="ARBA" id="ARBA00004651"/>
    </source>
</evidence>
<accession>A0A937W2I4</accession>
<comment type="caution">
    <text evidence="7">The sequence shown here is derived from an EMBL/GenBank/DDBJ whole genome shotgun (WGS) entry which is preliminary data.</text>
</comment>
<dbReference type="Proteomes" id="UP000712673">
    <property type="component" value="Unassembled WGS sequence"/>
</dbReference>
<evidence type="ECO:0000256" key="2">
    <source>
        <dbReference type="ARBA" id="ARBA00022475"/>
    </source>
</evidence>
<dbReference type="Gene3D" id="1.10.3730.20">
    <property type="match status" value="1"/>
</dbReference>
<keyword evidence="5 6" id="KW-0472">Membrane</keyword>
<dbReference type="GO" id="GO:0005886">
    <property type="term" value="C:plasma membrane"/>
    <property type="evidence" value="ECO:0007669"/>
    <property type="project" value="UniProtKB-SubCell"/>
</dbReference>
<dbReference type="PANTHER" id="PTHR30561:SF9">
    <property type="entry name" value="4-AMINO-4-DEOXY-L-ARABINOSE-PHOSPHOUNDECAPRENOL FLIPPASE SUBUNIT ARNF-RELATED"/>
    <property type="match status" value="1"/>
</dbReference>
<evidence type="ECO:0000313" key="7">
    <source>
        <dbReference type="EMBL" id="MBM3224092.1"/>
    </source>
</evidence>
<dbReference type="AlphaFoldDB" id="A0A937W2I4"/>